<dbReference type="EMBL" id="JARKIK010000099">
    <property type="protein sequence ID" value="KAK8721603.1"/>
    <property type="molecule type" value="Genomic_DNA"/>
</dbReference>
<dbReference type="Pfam" id="PF09809">
    <property type="entry name" value="MRP-L27"/>
    <property type="match status" value="1"/>
</dbReference>
<proteinExistence type="inferred from homology"/>
<gene>
    <name evidence="8" type="ORF">OTU49_012656</name>
</gene>
<protein>
    <recommendedName>
        <fullName evidence="10">39S ribosomal protein L41, mitochondrial</fullName>
    </recommendedName>
</protein>
<evidence type="ECO:0000256" key="5">
    <source>
        <dbReference type="ARBA" id="ARBA00023128"/>
    </source>
</evidence>
<dbReference type="PANTHER" id="PTHR21338">
    <property type="entry name" value="MITOCHONDRIAL RIBOSOMAL PROTEIN L41"/>
    <property type="match status" value="1"/>
</dbReference>
<evidence type="ECO:0000256" key="2">
    <source>
        <dbReference type="ARBA" id="ARBA00010152"/>
    </source>
</evidence>
<evidence type="ECO:0000256" key="4">
    <source>
        <dbReference type="ARBA" id="ARBA00022980"/>
    </source>
</evidence>
<comment type="subcellular location">
    <subcellularLocation>
        <location evidence="1">Mitochondrion</location>
    </subcellularLocation>
</comment>
<evidence type="ECO:0000256" key="7">
    <source>
        <dbReference type="SAM" id="MobiDB-lite"/>
    </source>
</evidence>
<feature type="region of interest" description="Disordered" evidence="7">
    <location>
        <begin position="1"/>
        <end position="22"/>
    </location>
</feature>
<dbReference type="GO" id="GO:0003735">
    <property type="term" value="F:structural constituent of ribosome"/>
    <property type="evidence" value="ECO:0007669"/>
    <property type="project" value="InterPro"/>
</dbReference>
<keyword evidence="4" id="KW-0689">Ribosomal protein</keyword>
<sequence length="219" mass="24580">LQHYSSNSGSPPTLQLQQWQPSNTTAPTVAALQHYSSNSVSSYPPTTLLLQQSARTMSRVSALVISNTRTFSTTSLQHGKRNFRKFLMYGKRGTKQLKKEMMTKPDPELAQVFDRGVRPIGEFAGKKFQIIPEMIPEIIVPNLEGFQLKPYVSYNVPDVIQGEFGPQDLFYAVYSEKIAEDFNNNKLNEDGSPVEPSKEELLTSEEAKNRALSMCSDIL</sequence>
<dbReference type="InterPro" id="IPR019189">
    <property type="entry name" value="Ribosomal_mL41"/>
</dbReference>
<dbReference type="AlphaFoldDB" id="A0AAW0VW90"/>
<keyword evidence="5" id="KW-0496">Mitochondrion</keyword>
<organism evidence="8 9">
    <name type="scientific">Cherax quadricarinatus</name>
    <name type="common">Australian red claw crayfish</name>
    <dbReference type="NCBI Taxonomy" id="27406"/>
    <lineage>
        <taxon>Eukaryota</taxon>
        <taxon>Metazoa</taxon>
        <taxon>Ecdysozoa</taxon>
        <taxon>Arthropoda</taxon>
        <taxon>Crustacea</taxon>
        <taxon>Multicrustacea</taxon>
        <taxon>Malacostraca</taxon>
        <taxon>Eumalacostraca</taxon>
        <taxon>Eucarida</taxon>
        <taxon>Decapoda</taxon>
        <taxon>Pleocyemata</taxon>
        <taxon>Astacidea</taxon>
        <taxon>Parastacoidea</taxon>
        <taxon>Parastacidae</taxon>
        <taxon>Cherax</taxon>
    </lineage>
</organism>
<feature type="non-terminal residue" evidence="8">
    <location>
        <position position="1"/>
    </location>
</feature>
<comment type="similarity">
    <text evidence="2">Belongs to the mitochondrion-specific ribosomal protein mL41 family.</text>
</comment>
<evidence type="ECO:0000256" key="1">
    <source>
        <dbReference type="ARBA" id="ARBA00004173"/>
    </source>
</evidence>
<accession>A0AAW0VW90</accession>
<evidence type="ECO:0000313" key="9">
    <source>
        <dbReference type="Proteomes" id="UP001445076"/>
    </source>
</evidence>
<evidence type="ECO:0000313" key="8">
    <source>
        <dbReference type="EMBL" id="KAK8721603.1"/>
    </source>
</evidence>
<evidence type="ECO:0000256" key="6">
    <source>
        <dbReference type="ARBA" id="ARBA00023274"/>
    </source>
</evidence>
<name>A0AAW0VW90_CHEQU</name>
<evidence type="ECO:0008006" key="10">
    <source>
        <dbReference type="Google" id="ProtNLM"/>
    </source>
</evidence>
<dbReference type="GO" id="GO:0005762">
    <property type="term" value="C:mitochondrial large ribosomal subunit"/>
    <property type="evidence" value="ECO:0007669"/>
    <property type="project" value="InterPro"/>
</dbReference>
<keyword evidence="6" id="KW-0687">Ribonucleoprotein</keyword>
<keyword evidence="9" id="KW-1185">Reference proteome</keyword>
<dbReference type="Proteomes" id="UP001445076">
    <property type="component" value="Unassembled WGS sequence"/>
</dbReference>
<reference evidence="8 9" key="1">
    <citation type="journal article" date="2024" name="BMC Genomics">
        <title>Genome assembly of redclaw crayfish (Cherax quadricarinatus) provides insights into its immune adaptation and hypoxia tolerance.</title>
        <authorList>
            <person name="Liu Z."/>
            <person name="Zheng J."/>
            <person name="Li H."/>
            <person name="Fang K."/>
            <person name="Wang S."/>
            <person name="He J."/>
            <person name="Zhou D."/>
            <person name="Weng S."/>
            <person name="Chi M."/>
            <person name="Gu Z."/>
            <person name="He J."/>
            <person name="Li F."/>
            <person name="Wang M."/>
        </authorList>
    </citation>
    <scope>NUCLEOTIDE SEQUENCE [LARGE SCALE GENOMIC DNA]</scope>
    <source>
        <strain evidence="8">ZL_2023a</strain>
    </source>
</reference>
<evidence type="ECO:0000256" key="3">
    <source>
        <dbReference type="ARBA" id="ARBA00022946"/>
    </source>
</evidence>
<dbReference type="PANTHER" id="PTHR21338:SF0">
    <property type="entry name" value="LARGE RIBOSOMAL SUBUNIT PROTEIN ML41"/>
    <property type="match status" value="1"/>
</dbReference>
<comment type="caution">
    <text evidence="8">The sequence shown here is derived from an EMBL/GenBank/DDBJ whole genome shotgun (WGS) entry which is preliminary data.</text>
</comment>
<keyword evidence="3" id="KW-0809">Transit peptide</keyword>
<dbReference type="GO" id="GO:0006412">
    <property type="term" value="P:translation"/>
    <property type="evidence" value="ECO:0007669"/>
    <property type="project" value="TreeGrafter"/>
</dbReference>